<dbReference type="Pfam" id="PF07963">
    <property type="entry name" value="N_methyl"/>
    <property type="match status" value="1"/>
</dbReference>
<evidence type="ECO:0000259" key="1">
    <source>
        <dbReference type="Pfam" id="PF07596"/>
    </source>
</evidence>
<evidence type="ECO:0000313" key="2">
    <source>
        <dbReference type="EMBL" id="BBO35832.1"/>
    </source>
</evidence>
<dbReference type="SUPFAM" id="SSF54523">
    <property type="entry name" value="Pili subunits"/>
    <property type="match status" value="1"/>
</dbReference>
<dbReference type="Pfam" id="PF07596">
    <property type="entry name" value="SBP_bac_10"/>
    <property type="match status" value="1"/>
</dbReference>
<dbReference type="InterPro" id="IPR045584">
    <property type="entry name" value="Pilin-like"/>
</dbReference>
<organism evidence="2 3">
    <name type="scientific">Lacipirellula parvula</name>
    <dbReference type="NCBI Taxonomy" id="2650471"/>
    <lineage>
        <taxon>Bacteria</taxon>
        <taxon>Pseudomonadati</taxon>
        <taxon>Planctomycetota</taxon>
        <taxon>Planctomycetia</taxon>
        <taxon>Pirellulales</taxon>
        <taxon>Lacipirellulaceae</taxon>
        <taxon>Lacipirellula</taxon>
    </lineage>
</organism>
<name>A0A5K7XIE1_9BACT</name>
<dbReference type="PROSITE" id="PS00409">
    <property type="entry name" value="PROKAR_NTER_METHYL"/>
    <property type="match status" value="1"/>
</dbReference>
<dbReference type="KEGG" id="lpav:PLANPX_5444"/>
<feature type="domain" description="DUF1559" evidence="1">
    <location>
        <begin position="37"/>
        <end position="318"/>
    </location>
</feature>
<dbReference type="RefSeq" id="WP_172992293.1">
    <property type="nucleotide sequence ID" value="NZ_AP021861.1"/>
</dbReference>
<dbReference type="Proteomes" id="UP000326837">
    <property type="component" value="Chromosome"/>
</dbReference>
<dbReference type="EMBL" id="AP021861">
    <property type="protein sequence ID" value="BBO35832.1"/>
    <property type="molecule type" value="Genomic_DNA"/>
</dbReference>
<keyword evidence="3" id="KW-1185">Reference proteome</keyword>
<accession>A0A5K7XIE1</accession>
<evidence type="ECO:0000313" key="3">
    <source>
        <dbReference type="Proteomes" id="UP000326837"/>
    </source>
</evidence>
<dbReference type="NCBIfam" id="TIGR02532">
    <property type="entry name" value="IV_pilin_GFxxxE"/>
    <property type="match status" value="1"/>
</dbReference>
<proteinExistence type="predicted"/>
<dbReference type="Gene3D" id="3.30.700.10">
    <property type="entry name" value="Glycoprotein, Type 4 Pilin"/>
    <property type="match status" value="1"/>
</dbReference>
<dbReference type="InterPro" id="IPR012902">
    <property type="entry name" value="N_methyl_site"/>
</dbReference>
<dbReference type="AlphaFoldDB" id="A0A5K7XIE1"/>
<dbReference type="PANTHER" id="PTHR30093">
    <property type="entry name" value="GENERAL SECRETION PATHWAY PROTEIN G"/>
    <property type="match status" value="1"/>
</dbReference>
<reference evidence="3" key="1">
    <citation type="submission" date="2019-10" db="EMBL/GenBank/DDBJ databases">
        <title>Lacipirellula parvula gen. nov., sp. nov., representing a lineage of planctomycetes widespread in freshwater anoxic habitats, and description of the family Lacipirellulaceae.</title>
        <authorList>
            <person name="Dedysh S.N."/>
            <person name="Kulichevskaya I.S."/>
            <person name="Beletsky A.V."/>
            <person name="Rakitin A.L."/>
            <person name="Mardanov A.V."/>
            <person name="Ivanova A.A."/>
            <person name="Saltykova V.X."/>
            <person name="Rijpstra W.I.C."/>
            <person name="Sinninghe Damste J.S."/>
            <person name="Ravin N.V."/>
        </authorList>
    </citation>
    <scope>NUCLEOTIDE SEQUENCE [LARGE SCALE GENOMIC DNA]</scope>
    <source>
        <strain evidence="3">PX69</strain>
    </source>
</reference>
<dbReference type="PANTHER" id="PTHR30093:SF2">
    <property type="entry name" value="TYPE II SECRETION SYSTEM PROTEIN H"/>
    <property type="match status" value="1"/>
</dbReference>
<sequence>MPVTGRQRRHSGFTLVELLVVIAIIGVLVALLLPAVQAAREAARRSQCLNNFKQLGLAMQNHHDTFRYLPVDINRQPSLTKHRSQLYLQLLPFMEGSALRAAYDFTAAATAPKNLNLLSRPEPMLACASDESQLHTEGGNDNGGDRKSSYGFNYGYGTYSQLVSDPLRRGPFWANPGVPNDDAKKEFWRFGKETGTPNKEQDTSGQQVNYKNISDGLSNTFLQLEMRQVPSDDENDQDRRARVWIFTAGSYQITTRMAPNSSAPDVTVCSTQNNAIAPCLRKSGAAQFILASRSAHSGGVNASKCDGSAEFVSDGVDLAVWRSQSTIAADDPPLYANDPEGNGQ</sequence>
<protein>
    <recommendedName>
        <fullName evidence="1">DUF1559 domain-containing protein</fullName>
    </recommendedName>
</protein>
<dbReference type="InterPro" id="IPR011453">
    <property type="entry name" value="DUF1559"/>
</dbReference>
<gene>
    <name evidence="2" type="ORF">PLANPX_5444</name>
</gene>